<evidence type="ECO:0000313" key="2">
    <source>
        <dbReference type="EMBL" id="ERP39061.1"/>
    </source>
</evidence>
<dbReference type="GO" id="GO:0008270">
    <property type="term" value="F:zinc ion binding"/>
    <property type="evidence" value="ECO:0007669"/>
    <property type="project" value="InterPro"/>
</dbReference>
<reference evidence="2 3" key="1">
    <citation type="journal article" date="2013" name="Environ. Microbiol.">
        <title>Genome analysis of Chitinivibrio alkaliphilus gen. nov., sp. nov., a novel extremely haloalkaliphilic anaerobic chitinolytic bacterium from the candidate phylum Termite Group 3.</title>
        <authorList>
            <person name="Sorokin D.Y."/>
            <person name="Gumerov V.M."/>
            <person name="Rakitin A.L."/>
            <person name="Beletsky A.V."/>
            <person name="Damste J.S."/>
            <person name="Muyzer G."/>
            <person name="Mardanov A.V."/>
            <person name="Ravin N.V."/>
        </authorList>
    </citation>
    <scope>NUCLEOTIDE SEQUENCE [LARGE SCALE GENOMIC DNA]</scope>
    <source>
        <strain evidence="2 3">ACht1</strain>
    </source>
</reference>
<dbReference type="EMBL" id="ASJR01000002">
    <property type="protein sequence ID" value="ERP39061.1"/>
    <property type="molecule type" value="Genomic_DNA"/>
</dbReference>
<dbReference type="eggNOG" id="COG3183">
    <property type="taxonomic scope" value="Bacteria"/>
</dbReference>
<dbReference type="Proteomes" id="UP000017148">
    <property type="component" value="Unassembled WGS sequence"/>
</dbReference>
<feature type="domain" description="HNH" evidence="1">
    <location>
        <begin position="203"/>
        <end position="259"/>
    </location>
</feature>
<accession>U7DDT5</accession>
<name>U7DDT5_9BACT</name>
<sequence length="276" mass="29899">MIDTAHLSRALTERFGLEVEASATVENNGQKIIIGPCGIERTISFRVELHLGWRTVSAAFIPGNYASGLILGMKTATPSQQAAFAVFSDSLKSKGAQVTLKLDSVHVDASKPSSWPHDWGTIRISMKKVGVVVEKTSGYDFDATFPWATGFLGLALALLPLEEINESAIEGESEGAALLKLVKQYERSRINRAACIEIHGTACRICDFDFGAKYGELGEGFIHVHHIVPVSQMGGSYSLDPGKDLLPVCPNCHAMLHRRKPALSPEDLLQILSGEL</sequence>
<dbReference type="Pfam" id="PF01844">
    <property type="entry name" value="HNH"/>
    <property type="match status" value="1"/>
</dbReference>
<dbReference type="OrthoDB" id="9802640at2"/>
<dbReference type="GO" id="GO:0004519">
    <property type="term" value="F:endonuclease activity"/>
    <property type="evidence" value="ECO:0007669"/>
    <property type="project" value="UniProtKB-KW"/>
</dbReference>
<dbReference type="AlphaFoldDB" id="U7DDT5"/>
<dbReference type="InterPro" id="IPR003615">
    <property type="entry name" value="HNH_nuc"/>
</dbReference>
<dbReference type="InterPro" id="IPR002711">
    <property type="entry name" value="HNH"/>
</dbReference>
<gene>
    <name evidence="2" type="ORF">CALK_0223</name>
</gene>
<keyword evidence="3" id="KW-1185">Reference proteome</keyword>
<proteinExistence type="predicted"/>
<evidence type="ECO:0000313" key="3">
    <source>
        <dbReference type="Proteomes" id="UP000017148"/>
    </source>
</evidence>
<evidence type="ECO:0000259" key="1">
    <source>
        <dbReference type="Pfam" id="PF01844"/>
    </source>
</evidence>
<comment type="caution">
    <text evidence="2">The sequence shown here is derived from an EMBL/GenBank/DDBJ whole genome shotgun (WGS) entry which is preliminary data.</text>
</comment>
<dbReference type="RefSeq" id="WP_022635774.1">
    <property type="nucleotide sequence ID" value="NZ_ASJR01000002.1"/>
</dbReference>
<organism evidence="2 3">
    <name type="scientific">Chitinivibrio alkaliphilus ACht1</name>
    <dbReference type="NCBI Taxonomy" id="1313304"/>
    <lineage>
        <taxon>Bacteria</taxon>
        <taxon>Pseudomonadati</taxon>
        <taxon>Fibrobacterota</taxon>
        <taxon>Chitinivibrionia</taxon>
        <taxon>Chitinivibrionales</taxon>
        <taxon>Chitinivibrionaceae</taxon>
        <taxon>Chitinivibrio</taxon>
    </lineage>
</organism>
<keyword evidence="2" id="KW-0378">Hydrolase</keyword>
<dbReference type="Gene3D" id="1.10.30.50">
    <property type="match status" value="1"/>
</dbReference>
<protein>
    <submittedName>
        <fullName evidence="2">HNH endonuclease</fullName>
    </submittedName>
</protein>
<dbReference type="GO" id="GO:0003676">
    <property type="term" value="F:nucleic acid binding"/>
    <property type="evidence" value="ECO:0007669"/>
    <property type="project" value="InterPro"/>
</dbReference>
<keyword evidence="2" id="KW-0255">Endonuclease</keyword>
<dbReference type="PATRIC" id="fig|1313304.3.peg.208"/>
<dbReference type="STRING" id="1313304.CALK_0223"/>
<dbReference type="CDD" id="cd00085">
    <property type="entry name" value="HNHc"/>
    <property type="match status" value="1"/>
</dbReference>
<keyword evidence="2" id="KW-0540">Nuclease</keyword>